<comment type="caution">
    <text evidence="3">The sequence shown here is derived from an EMBL/GenBank/DDBJ whole genome shotgun (WGS) entry which is preliminary data.</text>
</comment>
<name>A0A316MDA3_9CLOT</name>
<protein>
    <recommendedName>
        <fullName evidence="2">Copper amine oxidase-like N-terminal domain-containing protein</fullName>
    </recommendedName>
</protein>
<dbReference type="SUPFAM" id="SSF88713">
    <property type="entry name" value="Glycoside hydrolase/deacetylase"/>
    <property type="match status" value="1"/>
</dbReference>
<dbReference type="AlphaFoldDB" id="A0A316MDA3"/>
<organism evidence="3 4">
    <name type="scientific">Clostridium cadaveris</name>
    <dbReference type="NCBI Taxonomy" id="1529"/>
    <lineage>
        <taxon>Bacteria</taxon>
        <taxon>Bacillati</taxon>
        <taxon>Bacillota</taxon>
        <taxon>Clostridia</taxon>
        <taxon>Eubacteriales</taxon>
        <taxon>Clostridiaceae</taxon>
        <taxon>Clostridium</taxon>
    </lineage>
</organism>
<sequence>MAVNIKSKDPKNSTRRAALSLIFITLLLLIYCHYMQHALIQLSFCRSLVIIIYLMVKKTKYYFNTFNVIIIERSFYKEDNNLSRFKKNFFTAIKFICAIGVVFVILFACSFFQGWVNVKDDGTLASSKTPKNVLKSKYVPKINSSDMNVSKVSDVKFCFLGKDFSKNPSIYYKAQRYYLPLDKVCSNLGFSFDSSNGIITISKEDFKASINVSSNTLSKISSDSKLRGEVLNEDDTVFLSVSDIENIFDLNADFNFKDKTINFVHNASFQKSDSPKTGRAAFIRLEDFGASPYMQKDTTQKKFKVFADFLGSNNIKFHIAWVPRYKDPENNIDNDLLTNNSIENVGFVNMMDRLILNGGELGLHGYTHQYGSEISFEGTELSKKANASEEETRKVIESGIDTSSALNLPVTFYESPHYKATSKQLKIIEEYFQYLYQPAGIIDFTILRRKGDNLYIPTPLSYVKDLNVKPILRGLNHPLPYQLASLYYHPTKELDFIDVTFTEDKMFYTYDDNAPMKQIIKAIKDNGYVTAHVSDFRN</sequence>
<proteinExistence type="predicted"/>
<evidence type="ECO:0000313" key="4">
    <source>
        <dbReference type="Proteomes" id="UP000246114"/>
    </source>
</evidence>
<keyword evidence="1" id="KW-0812">Transmembrane</keyword>
<accession>A0A316MDA3</accession>
<evidence type="ECO:0000256" key="1">
    <source>
        <dbReference type="SAM" id="Phobius"/>
    </source>
</evidence>
<evidence type="ECO:0000259" key="2">
    <source>
        <dbReference type="Pfam" id="PF07833"/>
    </source>
</evidence>
<dbReference type="GO" id="GO:0005975">
    <property type="term" value="P:carbohydrate metabolic process"/>
    <property type="evidence" value="ECO:0007669"/>
    <property type="project" value="InterPro"/>
</dbReference>
<evidence type="ECO:0000313" key="3">
    <source>
        <dbReference type="EMBL" id="PWL55095.1"/>
    </source>
</evidence>
<keyword evidence="1" id="KW-0472">Membrane</keyword>
<feature type="transmembrane region" description="Helical" evidence="1">
    <location>
        <begin position="16"/>
        <end position="32"/>
    </location>
</feature>
<dbReference type="Pfam" id="PF07833">
    <property type="entry name" value="Cu_amine_oxidN1"/>
    <property type="match status" value="1"/>
</dbReference>
<dbReference type="Pfam" id="PF10096">
    <property type="entry name" value="DUF2334"/>
    <property type="match status" value="1"/>
</dbReference>
<dbReference type="InterPro" id="IPR018763">
    <property type="entry name" value="DUF2334"/>
</dbReference>
<reference evidence="3 4" key="1">
    <citation type="submission" date="2018-03" db="EMBL/GenBank/DDBJ databases">
        <title>The uncultured portion of the human microbiome is neutrally assembled.</title>
        <authorList>
            <person name="Jeraldo P."/>
            <person name="Boardman L."/>
            <person name="White B.A."/>
            <person name="Nelson H."/>
            <person name="Goldenfeld N."/>
            <person name="Chia N."/>
        </authorList>
    </citation>
    <scope>NUCLEOTIDE SEQUENCE [LARGE SCALE GENOMIC DNA]</scope>
    <source>
        <strain evidence="3">CIM:MAG 903</strain>
    </source>
</reference>
<feature type="transmembrane region" description="Helical" evidence="1">
    <location>
        <begin position="92"/>
        <end position="116"/>
    </location>
</feature>
<dbReference type="EMBL" id="QAMZ01000013">
    <property type="protein sequence ID" value="PWL55095.1"/>
    <property type="molecule type" value="Genomic_DNA"/>
</dbReference>
<dbReference type="InterPro" id="IPR012854">
    <property type="entry name" value="Cu_amine_oxidase-like_N"/>
</dbReference>
<feature type="domain" description="Copper amine oxidase-like N-terminal" evidence="2">
    <location>
        <begin position="169"/>
        <end position="261"/>
    </location>
</feature>
<dbReference type="Proteomes" id="UP000246114">
    <property type="component" value="Unassembled WGS sequence"/>
</dbReference>
<gene>
    <name evidence="3" type="ORF">DBY38_02570</name>
</gene>
<dbReference type="InterPro" id="IPR011330">
    <property type="entry name" value="Glyco_hydro/deAcase_b/a-brl"/>
</dbReference>
<keyword evidence="1" id="KW-1133">Transmembrane helix</keyword>